<feature type="compositionally biased region" description="Basic and acidic residues" evidence="4">
    <location>
        <begin position="689"/>
        <end position="710"/>
    </location>
</feature>
<keyword evidence="6" id="KW-1185">Reference proteome</keyword>
<evidence type="ECO:0000256" key="3">
    <source>
        <dbReference type="SAM" id="Coils"/>
    </source>
</evidence>
<feature type="region of interest" description="Disordered" evidence="4">
    <location>
        <begin position="449"/>
        <end position="507"/>
    </location>
</feature>
<dbReference type="PANTHER" id="PTHR47057:SF1">
    <property type="entry name" value="AFADIN_ALPHA-ACTININ-BINDING PROTEIN"/>
    <property type="match status" value="1"/>
</dbReference>
<feature type="region of interest" description="Disordered" evidence="4">
    <location>
        <begin position="666"/>
        <end position="797"/>
    </location>
</feature>
<feature type="compositionally biased region" description="Polar residues" evidence="4">
    <location>
        <begin position="328"/>
        <end position="339"/>
    </location>
</feature>
<dbReference type="Pfam" id="PF11559">
    <property type="entry name" value="ADIP"/>
    <property type="match status" value="1"/>
</dbReference>
<keyword evidence="2 3" id="KW-0175">Coiled coil</keyword>
<comment type="similarity">
    <text evidence="1">Belongs to the ADIP family.</text>
</comment>
<reference evidence="5" key="1">
    <citation type="submission" date="2021-03" db="EMBL/GenBank/DDBJ databases">
        <title>Evolutionary innovations through gain and loss of genes in the ectomycorrhizal Boletales.</title>
        <authorList>
            <person name="Wu G."/>
            <person name="Miyauchi S."/>
            <person name="Morin E."/>
            <person name="Yang Z.-L."/>
            <person name="Xu J."/>
            <person name="Martin F.M."/>
        </authorList>
    </citation>
    <scope>NUCLEOTIDE SEQUENCE</scope>
    <source>
        <strain evidence="5">BR01</strain>
    </source>
</reference>
<gene>
    <name evidence="5" type="ORF">JVT61DRAFT_350</name>
</gene>
<protein>
    <submittedName>
        <fullName evidence="5">Afadin and alpha-actinin-binding-domain-containing protein</fullName>
    </submittedName>
</protein>
<feature type="region of interest" description="Disordered" evidence="4">
    <location>
        <begin position="627"/>
        <end position="652"/>
    </location>
</feature>
<evidence type="ECO:0000256" key="2">
    <source>
        <dbReference type="ARBA" id="ARBA00023054"/>
    </source>
</evidence>
<feature type="compositionally biased region" description="Low complexity" evidence="4">
    <location>
        <begin position="744"/>
        <end position="758"/>
    </location>
</feature>
<feature type="compositionally biased region" description="Basic residues" evidence="4">
    <location>
        <begin position="482"/>
        <end position="506"/>
    </location>
</feature>
<accession>A0A8I2YZN1</accession>
<feature type="coiled-coil region" evidence="3">
    <location>
        <begin position="375"/>
        <end position="409"/>
    </location>
</feature>
<sequence length="797" mass="87018">MTNVHWALDVSVSDFGSPFDTTTTTTSCSSTTSFQYINSQLVAHGFTRSPGLPLEGISGENMERLTKCLLAMLSQRVTDMSRAEELSTKLRTLSYDHERLMGMHRSSTEKTLNAEREVNMYKSRLATAARSLQSSESSHKQTTAELQRTRTLLQALRATHAAELKKREKEIERMVEKWTKLVDSQSKSSTASPGMVIRGANAEVASGMELLGKGKGYLEVALEHADSSRKELLDETTRLRRLILVSANRLQSMIHEMRTLASIRSEEPASFDHDALFPLTPINAADDKMLSLFASANDAISVLSKHLSDRPNTAHSEPSGQLLEADSTPKTVNVFGPSSRSFRTNLAHATETRELLNQLASQGTQRASMDGLMIASELDAEHDQLDRIRKELEDEREKFTHAAVKLGNEKSAFEVGLVNLLSLTVSQFHAQSERIKFTEEKRSWQVQQMLSEHPPTPAPVSLTPDVPPSPGLAAHLPEVMKSPRKSPRKQKVVGKSSNSRKTRVSRRSSIFSILPPTNVEPAYETEDIVTPTRPVAQALGQSHLGKRSKPRRGFIIGPIIPPLPNPIPTIVEPNLAPAPMQKPAPAPALSRTPPPFRRPFPMAKPMAARMTHAYSPVKPSPLSRILMLADSPDSPESDSLHNVDGKDTTPTGCPVLAATVVAAAVARSDDDDSPLREKKSERNVAQAKQCEKTDTKKRSSKERNKVREEPAVPAAASKPKTIGAGEKENRDKQSRRGSPPMLGAPATKPPSTSTTSKPEVGAKFTTKMPAKLPVGKGGARRVPIGSAEAAPLPGWRG</sequence>
<feature type="region of interest" description="Disordered" evidence="4">
    <location>
        <begin position="307"/>
        <end position="339"/>
    </location>
</feature>
<evidence type="ECO:0000256" key="1">
    <source>
        <dbReference type="ARBA" id="ARBA00009291"/>
    </source>
</evidence>
<feature type="compositionally biased region" description="Basic and acidic residues" evidence="4">
    <location>
        <begin position="673"/>
        <end position="682"/>
    </location>
</feature>
<evidence type="ECO:0000313" key="5">
    <source>
        <dbReference type="EMBL" id="KAG6381745.1"/>
    </source>
</evidence>
<feature type="compositionally biased region" description="Basic and acidic residues" evidence="4">
    <location>
        <begin position="725"/>
        <end position="734"/>
    </location>
</feature>
<dbReference type="Proteomes" id="UP000683000">
    <property type="component" value="Unassembled WGS sequence"/>
</dbReference>
<evidence type="ECO:0000313" key="6">
    <source>
        <dbReference type="Proteomes" id="UP000683000"/>
    </source>
</evidence>
<feature type="compositionally biased region" description="Basic and acidic residues" evidence="4">
    <location>
        <begin position="638"/>
        <end position="647"/>
    </location>
</feature>
<name>A0A8I2YZN1_9AGAM</name>
<evidence type="ECO:0000256" key="4">
    <source>
        <dbReference type="SAM" id="MobiDB-lite"/>
    </source>
</evidence>
<organism evidence="5 6">
    <name type="scientific">Boletus reticuloceps</name>
    <dbReference type="NCBI Taxonomy" id="495285"/>
    <lineage>
        <taxon>Eukaryota</taxon>
        <taxon>Fungi</taxon>
        <taxon>Dikarya</taxon>
        <taxon>Basidiomycota</taxon>
        <taxon>Agaricomycotina</taxon>
        <taxon>Agaricomycetes</taxon>
        <taxon>Agaricomycetidae</taxon>
        <taxon>Boletales</taxon>
        <taxon>Boletineae</taxon>
        <taxon>Boletaceae</taxon>
        <taxon>Boletoideae</taxon>
        <taxon>Boletus</taxon>
    </lineage>
</organism>
<dbReference type="AlphaFoldDB" id="A0A8I2YZN1"/>
<feature type="compositionally biased region" description="Polar residues" evidence="4">
    <location>
        <begin position="310"/>
        <end position="319"/>
    </location>
</feature>
<dbReference type="EMBL" id="JAGFBS010000001">
    <property type="protein sequence ID" value="KAG6381745.1"/>
    <property type="molecule type" value="Genomic_DNA"/>
</dbReference>
<dbReference type="PANTHER" id="PTHR47057">
    <property type="entry name" value="AFADIN/ALPHA-ACTININ-BINDING"/>
    <property type="match status" value="1"/>
</dbReference>
<comment type="caution">
    <text evidence="5">The sequence shown here is derived from an EMBL/GenBank/DDBJ whole genome shotgun (WGS) entry which is preliminary data.</text>
</comment>
<proteinExistence type="inferred from homology"/>
<dbReference type="OrthoDB" id="312015at2759"/>
<dbReference type="InterPro" id="IPR021622">
    <property type="entry name" value="Afadin/alpha-actinin-bd"/>
</dbReference>